<dbReference type="EMBL" id="MZMZ02006137">
    <property type="protein sequence ID" value="RQM10502.1"/>
    <property type="molecule type" value="Genomic_DNA"/>
</dbReference>
<feature type="region of interest" description="Disordered" evidence="1">
    <location>
        <begin position="1"/>
        <end position="33"/>
    </location>
</feature>
<comment type="caution">
    <text evidence="2">The sequence shown here is derived from an EMBL/GenBank/DDBJ whole genome shotgun (WGS) entry which is preliminary data.</text>
</comment>
<name>A0A3R7XPQ6_APHAT</name>
<evidence type="ECO:0000256" key="1">
    <source>
        <dbReference type="SAM" id="MobiDB-lite"/>
    </source>
</evidence>
<evidence type="ECO:0008006" key="4">
    <source>
        <dbReference type="Google" id="ProtNLM"/>
    </source>
</evidence>
<dbReference type="Proteomes" id="UP000284702">
    <property type="component" value="Unassembled WGS sequence"/>
</dbReference>
<dbReference type="VEuPathDB" id="FungiDB:H257_14218"/>
<dbReference type="InterPro" id="IPR036397">
    <property type="entry name" value="RNaseH_sf"/>
</dbReference>
<reference evidence="2" key="1">
    <citation type="submission" date="2018-07" db="EMBL/GenBank/DDBJ databases">
        <title>Annotation of Aphanomyces astaci genome assembly.</title>
        <authorList>
            <person name="Studholme D.J."/>
        </authorList>
    </citation>
    <scope>NUCLEOTIDE SEQUENCE [LARGE SCALE GENOMIC DNA]</scope>
    <source>
        <strain evidence="2">Pc</strain>
    </source>
</reference>
<evidence type="ECO:0000313" key="3">
    <source>
        <dbReference type="Proteomes" id="UP000284702"/>
    </source>
</evidence>
<sequence length="129" mass="13679">MSIPGSPTAAPTSRTNSTTRSARLPAPTTKIKPAYSSCTNGTVEEVNRLILRAVKTLASELKLHLVLGLVQGALNNMPCDPLSGIAPVTAFTGLSATTPLSAFINTVTKEVANIDWLDSTRKKHVDELH</sequence>
<evidence type="ECO:0000313" key="2">
    <source>
        <dbReference type="EMBL" id="RQM10502.1"/>
    </source>
</evidence>
<proteinExistence type="predicted"/>
<dbReference type="AlphaFoldDB" id="A0A3R7XPQ6"/>
<organism evidence="2 3">
    <name type="scientific">Aphanomyces astaci</name>
    <name type="common">Crayfish plague agent</name>
    <dbReference type="NCBI Taxonomy" id="112090"/>
    <lineage>
        <taxon>Eukaryota</taxon>
        <taxon>Sar</taxon>
        <taxon>Stramenopiles</taxon>
        <taxon>Oomycota</taxon>
        <taxon>Saprolegniomycetes</taxon>
        <taxon>Saprolegniales</taxon>
        <taxon>Verrucalvaceae</taxon>
        <taxon>Aphanomyces</taxon>
    </lineage>
</organism>
<accession>A0A3R7XPQ6</accession>
<keyword evidence="3" id="KW-1185">Reference proteome</keyword>
<gene>
    <name evidence="2" type="ORF">B5M09_012360</name>
</gene>
<dbReference type="GO" id="GO:0003676">
    <property type="term" value="F:nucleic acid binding"/>
    <property type="evidence" value="ECO:0007669"/>
    <property type="project" value="InterPro"/>
</dbReference>
<protein>
    <recommendedName>
        <fullName evidence="4">Integrase catalytic domain-containing protein</fullName>
    </recommendedName>
</protein>
<feature type="compositionally biased region" description="Low complexity" evidence="1">
    <location>
        <begin position="1"/>
        <end position="23"/>
    </location>
</feature>
<dbReference type="Gene3D" id="3.30.420.10">
    <property type="entry name" value="Ribonuclease H-like superfamily/Ribonuclease H"/>
    <property type="match status" value="1"/>
</dbReference>